<comment type="similarity">
    <text evidence="1 4">Belongs to the D-isomer specific 2-hydroxyacid dehydrogenase family.</text>
</comment>
<dbReference type="SUPFAM" id="SSF51735">
    <property type="entry name" value="NAD(P)-binding Rossmann-fold domains"/>
    <property type="match status" value="1"/>
</dbReference>
<dbReference type="RefSeq" id="WP_090019144.1">
    <property type="nucleotide sequence ID" value="NZ_FNCE01000002.1"/>
</dbReference>
<feature type="domain" description="D-isomer specific 2-hydroxyacid dehydrogenase NAD-binding" evidence="6">
    <location>
        <begin position="113"/>
        <end position="289"/>
    </location>
</feature>
<dbReference type="Pfam" id="PF00389">
    <property type="entry name" value="2-Hacid_dh"/>
    <property type="match status" value="1"/>
</dbReference>
<dbReference type="PANTHER" id="PTHR10996">
    <property type="entry name" value="2-HYDROXYACID DEHYDROGENASE-RELATED"/>
    <property type="match status" value="1"/>
</dbReference>
<accession>A0A1G7P9G4</accession>
<dbReference type="EMBL" id="FNCE01000002">
    <property type="protein sequence ID" value="SDF82110.1"/>
    <property type="molecule type" value="Genomic_DNA"/>
</dbReference>
<dbReference type="InterPro" id="IPR050223">
    <property type="entry name" value="D-isomer_2-hydroxyacid_DH"/>
</dbReference>
<keyword evidence="2 4" id="KW-0560">Oxidoreductase</keyword>
<gene>
    <name evidence="7" type="ORF">SAMN05216241_102459</name>
</gene>
<keyword evidence="3" id="KW-0520">NAD</keyword>
<dbReference type="InterPro" id="IPR036291">
    <property type="entry name" value="NAD(P)-bd_dom_sf"/>
</dbReference>
<dbReference type="GO" id="GO:0016618">
    <property type="term" value="F:hydroxypyruvate reductase [NAD(P)H] activity"/>
    <property type="evidence" value="ECO:0007669"/>
    <property type="project" value="TreeGrafter"/>
</dbReference>
<evidence type="ECO:0000256" key="1">
    <source>
        <dbReference type="ARBA" id="ARBA00005854"/>
    </source>
</evidence>
<reference evidence="7 8" key="1">
    <citation type="submission" date="2016-10" db="EMBL/GenBank/DDBJ databases">
        <authorList>
            <person name="de Groot N.N."/>
        </authorList>
    </citation>
    <scope>NUCLEOTIDE SEQUENCE [LARGE SCALE GENOMIC DNA]</scope>
    <source>
        <strain evidence="7 8">DSM 25584</strain>
    </source>
</reference>
<dbReference type="InterPro" id="IPR006139">
    <property type="entry name" value="D-isomer_2_OHA_DH_cat_dom"/>
</dbReference>
<dbReference type="Gene3D" id="3.40.50.720">
    <property type="entry name" value="NAD(P)-binding Rossmann-like Domain"/>
    <property type="match status" value="2"/>
</dbReference>
<dbReference type="PANTHER" id="PTHR10996:SF283">
    <property type="entry name" value="GLYOXYLATE_HYDROXYPYRUVATE REDUCTASE B"/>
    <property type="match status" value="1"/>
</dbReference>
<sequence length="321" mass="34438">MPSRPRVFASRDLPAAVRQRLERDYDARINDSDVFLSEDDLVAACQDAEALIPIPADPVSANVIDRLPPTFRAVGCFSVGTDHVDLAAARRRGIAVTHTPGVLTESTAEMAILLMLGAARRAHEGEKVLRSGTWQGVRPTELLGMELSGKRLGILGMGRIGEATARRARAFGMTIHYHNRRRSDAETELGAIFHETPDTLMGASDVLSIHAPATAETKHMVNAGRLAKLPEGAVVVNTARGDLVDDEALIDALKNGHVFAAGLDVYDGEPNVHPGYFGLENAFLMPHLGSATVETRTAMGMLCLDNLDAVFAGTEPPHRAA</sequence>
<evidence type="ECO:0000313" key="7">
    <source>
        <dbReference type="EMBL" id="SDF82110.1"/>
    </source>
</evidence>
<evidence type="ECO:0000259" key="6">
    <source>
        <dbReference type="Pfam" id="PF02826"/>
    </source>
</evidence>
<dbReference type="Pfam" id="PF02826">
    <property type="entry name" value="2-Hacid_dh_C"/>
    <property type="match status" value="1"/>
</dbReference>
<evidence type="ECO:0000256" key="4">
    <source>
        <dbReference type="RuleBase" id="RU003719"/>
    </source>
</evidence>
<organism evidence="7 8">
    <name type="scientific">Limimonas halophila</name>
    <dbReference type="NCBI Taxonomy" id="1082479"/>
    <lineage>
        <taxon>Bacteria</taxon>
        <taxon>Pseudomonadati</taxon>
        <taxon>Pseudomonadota</taxon>
        <taxon>Alphaproteobacteria</taxon>
        <taxon>Rhodospirillales</taxon>
        <taxon>Rhodovibrionaceae</taxon>
        <taxon>Limimonas</taxon>
    </lineage>
</organism>
<dbReference type="GO" id="GO:0030267">
    <property type="term" value="F:glyoxylate reductase (NADPH) activity"/>
    <property type="evidence" value="ECO:0007669"/>
    <property type="project" value="TreeGrafter"/>
</dbReference>
<protein>
    <submittedName>
        <fullName evidence="7">Glyoxylate reductase</fullName>
    </submittedName>
</protein>
<dbReference type="Proteomes" id="UP000199415">
    <property type="component" value="Unassembled WGS sequence"/>
</dbReference>
<dbReference type="GO" id="GO:0005829">
    <property type="term" value="C:cytosol"/>
    <property type="evidence" value="ECO:0007669"/>
    <property type="project" value="TreeGrafter"/>
</dbReference>
<name>A0A1G7P9G4_9PROT</name>
<dbReference type="SUPFAM" id="SSF52283">
    <property type="entry name" value="Formate/glycerate dehydrogenase catalytic domain-like"/>
    <property type="match status" value="1"/>
</dbReference>
<dbReference type="PROSITE" id="PS00065">
    <property type="entry name" value="D_2_HYDROXYACID_DH_1"/>
    <property type="match status" value="1"/>
</dbReference>
<dbReference type="STRING" id="1082479.SAMN05216241_102459"/>
<dbReference type="FunFam" id="3.40.50.720:FF:000203">
    <property type="entry name" value="D-3-phosphoglycerate dehydrogenase (SerA)"/>
    <property type="match status" value="1"/>
</dbReference>
<proteinExistence type="inferred from homology"/>
<dbReference type="GO" id="GO:0051287">
    <property type="term" value="F:NAD binding"/>
    <property type="evidence" value="ECO:0007669"/>
    <property type="project" value="InterPro"/>
</dbReference>
<evidence type="ECO:0000313" key="8">
    <source>
        <dbReference type="Proteomes" id="UP000199415"/>
    </source>
</evidence>
<dbReference type="OrthoDB" id="9793626at2"/>
<dbReference type="InterPro" id="IPR006140">
    <property type="entry name" value="D-isomer_DH_NAD-bd"/>
</dbReference>
<dbReference type="InterPro" id="IPR029753">
    <property type="entry name" value="D-isomer_DH_CS"/>
</dbReference>
<dbReference type="AlphaFoldDB" id="A0A1G7P9G4"/>
<evidence type="ECO:0000256" key="2">
    <source>
        <dbReference type="ARBA" id="ARBA00023002"/>
    </source>
</evidence>
<feature type="domain" description="D-isomer specific 2-hydroxyacid dehydrogenase catalytic" evidence="5">
    <location>
        <begin position="11"/>
        <end position="319"/>
    </location>
</feature>
<dbReference type="InterPro" id="IPR029752">
    <property type="entry name" value="D-isomer_DH_CS1"/>
</dbReference>
<dbReference type="PROSITE" id="PS00671">
    <property type="entry name" value="D_2_HYDROXYACID_DH_3"/>
    <property type="match status" value="1"/>
</dbReference>
<dbReference type="CDD" id="cd05301">
    <property type="entry name" value="GDH"/>
    <property type="match status" value="1"/>
</dbReference>
<keyword evidence="8" id="KW-1185">Reference proteome</keyword>
<evidence type="ECO:0000256" key="3">
    <source>
        <dbReference type="ARBA" id="ARBA00023027"/>
    </source>
</evidence>
<evidence type="ECO:0000259" key="5">
    <source>
        <dbReference type="Pfam" id="PF00389"/>
    </source>
</evidence>